<evidence type="ECO:0000256" key="4">
    <source>
        <dbReference type="ARBA" id="ARBA00022827"/>
    </source>
</evidence>
<keyword evidence="3" id="KW-0285">Flavoprotein</keyword>
<comment type="cofactor">
    <cofactor evidence="1">
        <name>FAD</name>
        <dbReference type="ChEBI" id="CHEBI:57692"/>
    </cofactor>
</comment>
<dbReference type="SUPFAM" id="SSF55424">
    <property type="entry name" value="FAD/NAD-linked reductases, dimerisation (C-terminal) domain"/>
    <property type="match status" value="1"/>
</dbReference>
<feature type="domain" description="FAD/NAD(P)-binding" evidence="8">
    <location>
        <begin position="5"/>
        <end position="312"/>
    </location>
</feature>
<dbReference type="InterPro" id="IPR004099">
    <property type="entry name" value="Pyr_nucl-diS_OxRdtase_dimer"/>
</dbReference>
<dbReference type="InterPro" id="IPR016156">
    <property type="entry name" value="FAD/NAD-linked_Rdtase_dimer_sf"/>
</dbReference>
<keyword evidence="10" id="KW-1185">Reference proteome</keyword>
<evidence type="ECO:0000313" key="10">
    <source>
        <dbReference type="Proteomes" id="UP000198856"/>
    </source>
</evidence>
<dbReference type="STRING" id="890420.SAMN05216226_109111"/>
<evidence type="ECO:0000259" key="8">
    <source>
        <dbReference type="Pfam" id="PF07992"/>
    </source>
</evidence>
<dbReference type="OrthoDB" id="27922at2157"/>
<gene>
    <name evidence="9" type="ORF">SAMN05216226_109111</name>
</gene>
<dbReference type="Pfam" id="PF07992">
    <property type="entry name" value="Pyr_redox_2"/>
    <property type="match status" value="1"/>
</dbReference>
<evidence type="ECO:0000313" key="9">
    <source>
        <dbReference type="EMBL" id="SDJ79589.1"/>
    </source>
</evidence>
<dbReference type="Gene3D" id="3.50.50.60">
    <property type="entry name" value="FAD/NAD(P)-binding domain"/>
    <property type="match status" value="2"/>
</dbReference>
<keyword evidence="6" id="KW-0676">Redox-active center</keyword>
<evidence type="ECO:0000256" key="1">
    <source>
        <dbReference type="ARBA" id="ARBA00001974"/>
    </source>
</evidence>
<dbReference type="SUPFAM" id="SSF51905">
    <property type="entry name" value="FAD/NAD(P)-binding domain"/>
    <property type="match status" value="1"/>
</dbReference>
<dbReference type="Proteomes" id="UP000198856">
    <property type="component" value="Unassembled WGS sequence"/>
</dbReference>
<comment type="similarity">
    <text evidence="2">Belongs to the class-III pyridine nucleotide-disulfide oxidoreductase family.</text>
</comment>
<dbReference type="PRINTS" id="PR00411">
    <property type="entry name" value="PNDRDTASEI"/>
</dbReference>
<dbReference type="PANTHER" id="PTHR43429:SF1">
    <property type="entry name" value="NAD(P)H SULFUR OXIDOREDUCTASE (COA-DEPENDENT)"/>
    <property type="match status" value="1"/>
</dbReference>
<name>A0A1G8WMI8_9EURY</name>
<keyword evidence="5" id="KW-0560">Oxidoreductase</keyword>
<evidence type="ECO:0000256" key="5">
    <source>
        <dbReference type="ARBA" id="ARBA00023002"/>
    </source>
</evidence>
<proteinExistence type="inferred from homology"/>
<dbReference type="InterPro" id="IPR023753">
    <property type="entry name" value="FAD/NAD-binding_dom"/>
</dbReference>
<evidence type="ECO:0000256" key="6">
    <source>
        <dbReference type="ARBA" id="ARBA00023284"/>
    </source>
</evidence>
<accession>A0A1G8WMI8</accession>
<feature type="domain" description="Pyridine nucleotide-disulphide oxidoreductase dimerisation" evidence="7">
    <location>
        <begin position="354"/>
        <end position="454"/>
    </location>
</feature>
<dbReference type="InterPro" id="IPR036188">
    <property type="entry name" value="FAD/NAD-bd_sf"/>
</dbReference>
<evidence type="ECO:0000259" key="7">
    <source>
        <dbReference type="Pfam" id="PF02852"/>
    </source>
</evidence>
<dbReference type="AlphaFoldDB" id="A0A1G8WMI8"/>
<evidence type="ECO:0000256" key="2">
    <source>
        <dbReference type="ARBA" id="ARBA00009130"/>
    </source>
</evidence>
<dbReference type="PRINTS" id="PR00368">
    <property type="entry name" value="FADPNR"/>
</dbReference>
<keyword evidence="4" id="KW-0274">FAD</keyword>
<dbReference type="PANTHER" id="PTHR43429">
    <property type="entry name" value="PYRIDINE NUCLEOTIDE-DISULFIDE OXIDOREDUCTASE DOMAIN-CONTAINING"/>
    <property type="match status" value="1"/>
</dbReference>
<dbReference type="InterPro" id="IPR050260">
    <property type="entry name" value="FAD-bd_OxRdtase"/>
</dbReference>
<reference evidence="9 10" key="1">
    <citation type="submission" date="2016-10" db="EMBL/GenBank/DDBJ databases">
        <authorList>
            <person name="de Groot N.N."/>
        </authorList>
    </citation>
    <scope>NUCLEOTIDE SEQUENCE [LARGE SCALE GENOMIC DNA]</scope>
    <source>
        <strain evidence="9 10">IBRC-M10015</strain>
    </source>
</reference>
<dbReference type="GO" id="GO:0016491">
    <property type="term" value="F:oxidoreductase activity"/>
    <property type="evidence" value="ECO:0007669"/>
    <property type="project" value="UniProtKB-KW"/>
</dbReference>
<sequence length="473" mass="49428">MSDPFVVIGGDAAGLSAASKCKREDPDREVVVYEQSDWISYAHCGMPYYIKGEVDALEDLLSLSPEAVESRGIDLHRRHEVLGVDPESETVRVRGPDREFEQSYGDLLVATGAHALTAPIDGTDLDDVFTMHHMHAAAAVRAFLAPPGEEVDAFDAGYVDVDVEAYHSRDPPETVAIVGGGYVGVEMAEAFRARGLETHLYQRSDRPVPPFGAAVGDQVAETLADAGVDLHLGTAVTGLEGNGRIERVEAADGAVDVDLALVGIGIRPNTELVADTAVACGDSGAIVTDEYGHTTVDGIYAAGDCAEMDHVVTGEPDWVPLGLTANRAGRAIGQTVAGDPEPVGEIAGTAVLKAFDLECGRTGLVDHDAAREAGFTPVSETVTAGSRSGYYPGSADTTVTLVADRDSGRLLGGTIAGEDRAAIRIDTLATALDGGLTVAELERLDLAYAPPFSPVWDPVLVAAKVLGGQLDEA</sequence>
<dbReference type="EMBL" id="FNFC01000009">
    <property type="protein sequence ID" value="SDJ79589.1"/>
    <property type="molecule type" value="Genomic_DNA"/>
</dbReference>
<protein>
    <submittedName>
        <fullName evidence="9">NADPH-dependent 2,4-dienoyl-CoA reductase, sulfur reductase</fullName>
    </submittedName>
</protein>
<dbReference type="Pfam" id="PF02852">
    <property type="entry name" value="Pyr_redox_dim"/>
    <property type="match status" value="1"/>
</dbReference>
<evidence type="ECO:0000256" key="3">
    <source>
        <dbReference type="ARBA" id="ARBA00022630"/>
    </source>
</evidence>
<organism evidence="9 10">
    <name type="scientific">Halovenus aranensis</name>
    <dbReference type="NCBI Taxonomy" id="890420"/>
    <lineage>
        <taxon>Archaea</taxon>
        <taxon>Methanobacteriati</taxon>
        <taxon>Methanobacteriota</taxon>
        <taxon>Stenosarchaea group</taxon>
        <taxon>Halobacteria</taxon>
        <taxon>Halobacteriales</taxon>
        <taxon>Haloarculaceae</taxon>
        <taxon>Halovenus</taxon>
    </lineage>
</organism>
<dbReference type="RefSeq" id="WP_092702755.1">
    <property type="nucleotide sequence ID" value="NZ_FNFC01000009.1"/>
</dbReference>